<dbReference type="PANTHER" id="PTHR45927:SF11">
    <property type="entry name" value="LYSM DOMAIN RECEPTOR-LIKE KINASE 4"/>
    <property type="match status" value="1"/>
</dbReference>
<feature type="transmembrane region" description="Helical" evidence="2">
    <location>
        <begin position="291"/>
        <end position="316"/>
    </location>
</feature>
<feature type="compositionally biased region" description="Pro residues" evidence="1">
    <location>
        <begin position="266"/>
        <end position="282"/>
    </location>
</feature>
<feature type="signal peptide" evidence="3">
    <location>
        <begin position="1"/>
        <end position="34"/>
    </location>
</feature>
<dbReference type="InterPro" id="IPR056563">
    <property type="entry name" value="LysM3_LYK4_5"/>
</dbReference>
<feature type="region of interest" description="Disordered" evidence="1">
    <location>
        <begin position="650"/>
        <end position="672"/>
    </location>
</feature>
<keyword evidence="2" id="KW-0812">Transmembrane</keyword>
<dbReference type="PROSITE" id="PS51782">
    <property type="entry name" value="LYSM"/>
    <property type="match status" value="2"/>
</dbReference>
<evidence type="ECO:0008006" key="8">
    <source>
        <dbReference type="Google" id="ProtNLM"/>
    </source>
</evidence>
<dbReference type="GO" id="GO:0005886">
    <property type="term" value="C:plasma membrane"/>
    <property type="evidence" value="ECO:0007669"/>
    <property type="project" value="UniProtKB-ARBA"/>
</dbReference>
<dbReference type="SUPFAM" id="SSF56112">
    <property type="entry name" value="Protein kinase-like (PK-like)"/>
    <property type="match status" value="1"/>
</dbReference>
<keyword evidence="2" id="KW-0472">Membrane</keyword>
<evidence type="ECO:0000256" key="1">
    <source>
        <dbReference type="SAM" id="MobiDB-lite"/>
    </source>
</evidence>
<dbReference type="Gene3D" id="3.10.350.10">
    <property type="entry name" value="LysM domain"/>
    <property type="match status" value="1"/>
</dbReference>
<organism evidence="6 7">
    <name type="scientific">Urochloa decumbens</name>
    <dbReference type="NCBI Taxonomy" id="240449"/>
    <lineage>
        <taxon>Eukaryota</taxon>
        <taxon>Viridiplantae</taxon>
        <taxon>Streptophyta</taxon>
        <taxon>Embryophyta</taxon>
        <taxon>Tracheophyta</taxon>
        <taxon>Spermatophyta</taxon>
        <taxon>Magnoliopsida</taxon>
        <taxon>Liliopsida</taxon>
        <taxon>Poales</taxon>
        <taxon>Poaceae</taxon>
        <taxon>PACMAD clade</taxon>
        <taxon>Panicoideae</taxon>
        <taxon>Panicodae</taxon>
        <taxon>Paniceae</taxon>
        <taxon>Melinidinae</taxon>
        <taxon>Urochloa</taxon>
    </lineage>
</organism>
<evidence type="ECO:0000256" key="2">
    <source>
        <dbReference type="SAM" id="Phobius"/>
    </source>
</evidence>
<evidence type="ECO:0000256" key="3">
    <source>
        <dbReference type="SAM" id="SignalP"/>
    </source>
</evidence>
<sequence length="672" mass="68987">MASPPYLAAPSSLFFFLLFFLLSGGLLAPVQVHAQQPYGKEIADCANQHNSSGLLGYHCGVPGGAPSCPTFLTFNSRPPYSTLASIASLLGADASSLAAANGVGAAAPLADGTRVLVPATCSCTSTPDGRFYQRNASSYVAQPGDTLLIIANNTFQGLSSCQALEAQALGGAPPESLDAGQRLPAVPLRCACPSAAQAAKGDRFLVTYLVGWLDDVSAVAARFGVDAGDVIAANELQPPSYTIYPFTTLLVPVKAQPNVSQIQTTPSPPPPPPPVVPVAPPAPGKKGGNRVGVYIGVAVAAVAVAAIASAGAFLAIKSRRRRAASAVVAAAGEEVGKKGGKGNGKGDDTDTGTTFSSTLSTSEAFSSISVAADIKSSLKVYTYGELTAATDNFSSGSRIGRGSVYRAEFDGDAAAVEVVDGRDVSAEFADHGSLRDRLLISSGEPPLTWAQRVRVALDVAEGLRYLHEHARPACVHMGVSSGAVLLAGDGPRAKLRGFAAARQITGATAGDSSAMFTMTSTIAGTRGYMAPEYLEHGVVSPKADVYSLGVVMLELVTGKDAEELVGDGVGDPFAALRELVEELDSGGSGVLQRLEELVDPAMAAGSVPQDAVVVMVRIIERCVRRDAAGRPSAGEVARLLLKMSGVAAVGWPRNSPEEESPRSSGSGKGLMY</sequence>
<keyword evidence="2" id="KW-1133">Transmembrane helix</keyword>
<dbReference type="Pfam" id="PF23472">
    <property type="entry name" value="LysM2_CERK1_LYK3_4_5"/>
    <property type="match status" value="1"/>
</dbReference>
<reference evidence="6 7" key="2">
    <citation type="submission" date="2024-10" db="EMBL/GenBank/DDBJ databases">
        <authorList>
            <person name="Ryan C."/>
        </authorList>
    </citation>
    <scope>NUCLEOTIDE SEQUENCE [LARGE SCALE GENOMIC DNA]</scope>
</reference>
<dbReference type="EMBL" id="OZ075132">
    <property type="protein sequence ID" value="CAL4984055.1"/>
    <property type="molecule type" value="Genomic_DNA"/>
</dbReference>
<proteinExistence type="predicted"/>
<feature type="domain" description="LysM" evidence="5">
    <location>
        <begin position="206"/>
        <end position="251"/>
    </location>
</feature>
<dbReference type="PROSITE" id="PS50011">
    <property type="entry name" value="PROTEIN_KINASE_DOM"/>
    <property type="match status" value="1"/>
</dbReference>
<feature type="domain" description="Protein kinase" evidence="4">
    <location>
        <begin position="302"/>
        <end position="641"/>
    </location>
</feature>
<accession>A0ABC9ATJ2</accession>
<evidence type="ECO:0000313" key="7">
    <source>
        <dbReference type="Proteomes" id="UP001497457"/>
    </source>
</evidence>
<dbReference type="Pfam" id="PF23446">
    <property type="entry name" value="LysM1_NFP_LYK"/>
    <property type="match status" value="1"/>
</dbReference>
<dbReference type="InterPro" id="IPR018392">
    <property type="entry name" value="LysM"/>
</dbReference>
<protein>
    <recommendedName>
        <fullName evidence="8">Protein kinase domain-containing protein</fullName>
    </recommendedName>
</protein>
<dbReference type="AlphaFoldDB" id="A0ABC9ATJ2"/>
<gene>
    <name evidence="6" type="ORF">URODEC1_LOCUS57335</name>
</gene>
<dbReference type="InterPro" id="IPR056562">
    <property type="entry name" value="LysM2_CERK1_LYK3_4_5"/>
</dbReference>
<dbReference type="InterPro" id="IPR036779">
    <property type="entry name" value="LysM_dom_sf"/>
</dbReference>
<keyword evidence="7" id="KW-1185">Reference proteome</keyword>
<evidence type="ECO:0000259" key="5">
    <source>
        <dbReference type="PROSITE" id="PS51782"/>
    </source>
</evidence>
<dbReference type="InterPro" id="IPR000719">
    <property type="entry name" value="Prot_kinase_dom"/>
</dbReference>
<feature type="domain" description="LysM" evidence="5">
    <location>
        <begin position="137"/>
        <end position="185"/>
    </location>
</feature>
<evidence type="ECO:0000313" key="6">
    <source>
        <dbReference type="EMBL" id="CAL4984055.1"/>
    </source>
</evidence>
<dbReference type="Pfam" id="PF00069">
    <property type="entry name" value="Pkinase"/>
    <property type="match status" value="1"/>
</dbReference>
<dbReference type="Pfam" id="PF23473">
    <property type="entry name" value="LysM3_LYK4_5"/>
    <property type="match status" value="1"/>
</dbReference>
<dbReference type="PANTHER" id="PTHR45927">
    <property type="entry name" value="LYSM-DOMAIN RECEPTOR-LIKE KINASE-RELATED"/>
    <property type="match status" value="1"/>
</dbReference>
<dbReference type="Proteomes" id="UP001497457">
    <property type="component" value="Chromosome 22rd"/>
</dbReference>
<dbReference type="InterPro" id="IPR056561">
    <property type="entry name" value="NFP_LYK_LysM1"/>
</dbReference>
<feature type="region of interest" description="Disordered" evidence="1">
    <location>
        <begin position="335"/>
        <end position="355"/>
    </location>
</feature>
<name>A0ABC9ATJ2_9POAL</name>
<keyword evidence="3" id="KW-0732">Signal</keyword>
<dbReference type="Gene3D" id="1.10.510.10">
    <property type="entry name" value="Transferase(Phosphotransferase) domain 1"/>
    <property type="match status" value="1"/>
</dbReference>
<feature type="chain" id="PRO_5044870371" description="Protein kinase domain-containing protein" evidence="3">
    <location>
        <begin position="35"/>
        <end position="672"/>
    </location>
</feature>
<reference evidence="7" key="1">
    <citation type="submission" date="2024-06" db="EMBL/GenBank/DDBJ databases">
        <authorList>
            <person name="Ryan C."/>
        </authorList>
    </citation>
    <scope>NUCLEOTIDE SEQUENCE [LARGE SCALE GENOMIC DNA]</scope>
</reference>
<dbReference type="InterPro" id="IPR011009">
    <property type="entry name" value="Kinase-like_dom_sf"/>
</dbReference>
<feature type="region of interest" description="Disordered" evidence="1">
    <location>
        <begin position="260"/>
        <end position="282"/>
    </location>
</feature>
<dbReference type="InterPro" id="IPR052611">
    <property type="entry name" value="Plant_RLK_LysM"/>
</dbReference>
<evidence type="ECO:0000259" key="4">
    <source>
        <dbReference type="PROSITE" id="PS50011"/>
    </source>
</evidence>